<gene>
    <name evidence="2" type="ORF">CYCCA115_LOCUS10797</name>
</gene>
<dbReference type="Proteomes" id="UP001295423">
    <property type="component" value="Unassembled WGS sequence"/>
</dbReference>
<feature type="compositionally biased region" description="Basic residues" evidence="1">
    <location>
        <begin position="280"/>
        <end position="293"/>
    </location>
</feature>
<dbReference type="AlphaFoldDB" id="A0AAD2JGC8"/>
<proteinExistence type="predicted"/>
<reference evidence="2" key="1">
    <citation type="submission" date="2023-08" db="EMBL/GenBank/DDBJ databases">
        <authorList>
            <person name="Audoor S."/>
            <person name="Bilcke G."/>
        </authorList>
    </citation>
    <scope>NUCLEOTIDE SEQUENCE</scope>
</reference>
<accession>A0AAD2JGC8</accession>
<name>A0AAD2JGC8_9STRA</name>
<feature type="region of interest" description="Disordered" evidence="1">
    <location>
        <begin position="155"/>
        <end position="352"/>
    </location>
</feature>
<feature type="region of interest" description="Disordered" evidence="1">
    <location>
        <begin position="15"/>
        <end position="118"/>
    </location>
</feature>
<organism evidence="2 3">
    <name type="scientific">Cylindrotheca closterium</name>
    <dbReference type="NCBI Taxonomy" id="2856"/>
    <lineage>
        <taxon>Eukaryota</taxon>
        <taxon>Sar</taxon>
        <taxon>Stramenopiles</taxon>
        <taxon>Ochrophyta</taxon>
        <taxon>Bacillariophyta</taxon>
        <taxon>Bacillariophyceae</taxon>
        <taxon>Bacillariophycidae</taxon>
        <taxon>Bacillariales</taxon>
        <taxon>Bacillariaceae</taxon>
        <taxon>Cylindrotheca</taxon>
    </lineage>
</organism>
<feature type="region of interest" description="Disordered" evidence="1">
    <location>
        <begin position="406"/>
        <end position="515"/>
    </location>
</feature>
<dbReference type="EMBL" id="CAKOGP040001714">
    <property type="protein sequence ID" value="CAJ1946706.1"/>
    <property type="molecule type" value="Genomic_DNA"/>
</dbReference>
<comment type="caution">
    <text evidence="2">The sequence shown here is derived from an EMBL/GenBank/DDBJ whole genome shotgun (WGS) entry which is preliminary data.</text>
</comment>
<feature type="compositionally biased region" description="Acidic residues" evidence="1">
    <location>
        <begin position="185"/>
        <end position="197"/>
    </location>
</feature>
<keyword evidence="3" id="KW-1185">Reference proteome</keyword>
<feature type="compositionally biased region" description="Acidic residues" evidence="1">
    <location>
        <begin position="232"/>
        <end position="243"/>
    </location>
</feature>
<evidence type="ECO:0000313" key="3">
    <source>
        <dbReference type="Proteomes" id="UP001295423"/>
    </source>
</evidence>
<sequence>MQRLSTIKPDIGNINFLKKKKKKKGTSLADTEDDLEYEHYGEKNSGSTTSGNTADDSFGDWQQDPNASNNKKSVRRGSIAGKIVKEWKKKKNTGATQDADDDDAAYEDPFAGGGFDDMSVNYGQDDISVDASRCDTYLEDDSDAKAAFAEQLLSPMSALRKGQKSKSNTKQVKKKIPQMMTLNEAESDEGESDDDGDDTSKGEATGESSSEEGVDDYDSFFKFLDKEKQEDDTKEEPEEEPTEGEPVKKTKKKVKKIKRDDGSVLSKKSKKKSSDERSVMSKKKKKKVKKKKKKVDDGEDAITTSDLLGMVSPESTDVLKALDEEDFKSQPIPPPPVNDLSLDEPNGTSAAASEEVLANARARRTLARLNPAPAESGLGQGLSLDAKMGDSRVDRAARRAIRRSSIGIVGGDEAPATARERAKSRFDAITDGKAANRPRVRRKSMDVRLSAQESEELRQRISSSLNSPDDKAATRQRPAPNRPRYRRKSMDVGLSLEESEELRSRIGDSLKKALD</sequence>
<evidence type="ECO:0000313" key="2">
    <source>
        <dbReference type="EMBL" id="CAJ1946706.1"/>
    </source>
</evidence>
<feature type="region of interest" description="Disordered" evidence="1">
    <location>
        <begin position="371"/>
        <end position="390"/>
    </location>
</feature>
<evidence type="ECO:0000256" key="1">
    <source>
        <dbReference type="SAM" id="MobiDB-lite"/>
    </source>
</evidence>
<feature type="compositionally biased region" description="Acidic residues" evidence="1">
    <location>
        <begin position="209"/>
        <end position="218"/>
    </location>
</feature>
<protein>
    <submittedName>
        <fullName evidence="2">Uncharacterized protein</fullName>
    </submittedName>
</protein>
<feature type="compositionally biased region" description="Basic and acidic residues" evidence="1">
    <location>
        <begin position="418"/>
        <end position="430"/>
    </location>
</feature>
<feature type="compositionally biased region" description="Basic and acidic residues" evidence="1">
    <location>
        <begin position="501"/>
        <end position="515"/>
    </location>
</feature>
<feature type="compositionally biased region" description="Polar residues" evidence="1">
    <location>
        <begin position="44"/>
        <end position="55"/>
    </location>
</feature>